<feature type="transmembrane region" description="Helical" evidence="6">
    <location>
        <begin position="133"/>
        <end position="153"/>
    </location>
</feature>
<dbReference type="RefSeq" id="WP_270453180.1">
    <property type="nucleotide sequence ID" value="NZ_JADPIE010000002.1"/>
</dbReference>
<dbReference type="InterPro" id="IPR005226">
    <property type="entry name" value="UPF0014_fam"/>
</dbReference>
<feature type="transmembrane region" description="Helical" evidence="6">
    <location>
        <begin position="228"/>
        <end position="248"/>
    </location>
</feature>
<accession>A0A931F8B0</accession>
<feature type="transmembrane region" description="Helical" evidence="6">
    <location>
        <begin position="43"/>
        <end position="64"/>
    </location>
</feature>
<name>A0A931F8B0_9FIRM</name>
<evidence type="ECO:0000256" key="4">
    <source>
        <dbReference type="ARBA" id="ARBA00022989"/>
    </source>
</evidence>
<comment type="subcellular location">
    <subcellularLocation>
        <location evidence="1">Membrane</location>
        <topology evidence="1">Multi-pass membrane protein</topology>
    </subcellularLocation>
</comment>
<evidence type="ECO:0000256" key="2">
    <source>
        <dbReference type="ARBA" id="ARBA00005268"/>
    </source>
</evidence>
<feature type="transmembrane region" description="Helical" evidence="6">
    <location>
        <begin position="70"/>
        <end position="88"/>
    </location>
</feature>
<feature type="transmembrane region" description="Helical" evidence="6">
    <location>
        <begin position="12"/>
        <end position="31"/>
    </location>
</feature>
<dbReference type="EMBL" id="JADPIE010000002">
    <property type="protein sequence ID" value="MBF8436348.1"/>
    <property type="molecule type" value="Genomic_DNA"/>
</dbReference>
<keyword evidence="4 6" id="KW-1133">Transmembrane helix</keyword>
<feature type="transmembrane region" description="Helical" evidence="6">
    <location>
        <begin position="188"/>
        <end position="208"/>
    </location>
</feature>
<reference evidence="7" key="1">
    <citation type="submission" date="2020-11" db="EMBL/GenBank/DDBJ databases">
        <title>Halonatronomonas betainensis gen. nov., sp. nov. a novel haloalkaliphilic representative of the family Halanaerobiacae capable of betaine degradation.</title>
        <authorList>
            <person name="Boltyanskaya Y."/>
            <person name="Kevbrin V."/>
            <person name="Detkova E."/>
            <person name="Grouzdev D.S."/>
            <person name="Koziaeva V."/>
            <person name="Zhilina T."/>
        </authorList>
    </citation>
    <scope>NUCLEOTIDE SEQUENCE</scope>
    <source>
        <strain evidence="7">Z-7014</strain>
    </source>
</reference>
<evidence type="ECO:0000256" key="5">
    <source>
        <dbReference type="ARBA" id="ARBA00023136"/>
    </source>
</evidence>
<evidence type="ECO:0000256" key="3">
    <source>
        <dbReference type="ARBA" id="ARBA00022692"/>
    </source>
</evidence>
<dbReference type="GO" id="GO:0005886">
    <property type="term" value="C:plasma membrane"/>
    <property type="evidence" value="ECO:0007669"/>
    <property type="project" value="TreeGrafter"/>
</dbReference>
<organism evidence="7 8">
    <name type="scientific">Halonatronomonas betaini</name>
    <dbReference type="NCBI Taxonomy" id="2778430"/>
    <lineage>
        <taxon>Bacteria</taxon>
        <taxon>Bacillati</taxon>
        <taxon>Bacillota</taxon>
        <taxon>Clostridia</taxon>
        <taxon>Halanaerobiales</taxon>
        <taxon>Halarsenatibacteraceae</taxon>
        <taxon>Halonatronomonas</taxon>
    </lineage>
</organism>
<keyword evidence="3 6" id="KW-0812">Transmembrane</keyword>
<evidence type="ECO:0000256" key="1">
    <source>
        <dbReference type="ARBA" id="ARBA00004141"/>
    </source>
</evidence>
<feature type="transmembrane region" description="Helical" evidence="6">
    <location>
        <begin position="108"/>
        <end position="127"/>
    </location>
</feature>
<dbReference type="PANTHER" id="PTHR30028:SF0">
    <property type="entry name" value="PROTEIN ALUMINUM SENSITIVE 3"/>
    <property type="match status" value="1"/>
</dbReference>
<dbReference type="Pfam" id="PF03649">
    <property type="entry name" value="UPF0014"/>
    <property type="match status" value="1"/>
</dbReference>
<dbReference type="Proteomes" id="UP000621436">
    <property type="component" value="Unassembled WGS sequence"/>
</dbReference>
<protein>
    <submittedName>
        <fullName evidence="7">Iron export ABC transporter permease subunit FetB</fullName>
    </submittedName>
</protein>
<evidence type="ECO:0000313" key="7">
    <source>
        <dbReference type="EMBL" id="MBF8436348.1"/>
    </source>
</evidence>
<dbReference type="AlphaFoldDB" id="A0A931F8B0"/>
<keyword evidence="5 6" id="KW-0472">Membrane</keyword>
<evidence type="ECO:0000256" key="6">
    <source>
        <dbReference type="SAM" id="Phobius"/>
    </source>
</evidence>
<comment type="similarity">
    <text evidence="2">Belongs to the UPF0014 family.</text>
</comment>
<sequence>MTNGIDGGVIDIPLIQLIIAYFFVLVLIIIVRKQKIDKEKQIILAATRMTLQLVIVGFLLEYIFEMPHPGITLLILLIMEGFAIQNIFSRVSTELSFNMKKVTAISMFAGTVFTLFFFLILVIGLSPWYYPRYFIPIAGMLIGNSMTGISLGVEHLVNQIKKNPEKIEAALMLGASPQQATRQVANQAFYNAILPTVNSMIGMGIIFLPGMMTGQILSGVSPFLAIRYQIAIMMGILGAVTLTTYLLVKLGVKTYFNDRMQLTINND</sequence>
<keyword evidence="8" id="KW-1185">Reference proteome</keyword>
<proteinExistence type="inferred from homology"/>
<gene>
    <name evidence="7" type="primary">fetB</name>
    <name evidence="7" type="ORF">I0Q91_04585</name>
</gene>
<evidence type="ECO:0000313" key="8">
    <source>
        <dbReference type="Proteomes" id="UP000621436"/>
    </source>
</evidence>
<comment type="caution">
    <text evidence="7">The sequence shown here is derived from an EMBL/GenBank/DDBJ whole genome shotgun (WGS) entry which is preliminary data.</text>
</comment>
<dbReference type="PANTHER" id="PTHR30028">
    <property type="entry name" value="UPF0014 INNER MEMBRANE PROTEIN YBBM-RELATED"/>
    <property type="match status" value="1"/>
</dbReference>